<feature type="transmembrane region" description="Helical" evidence="1">
    <location>
        <begin position="94"/>
        <end position="114"/>
    </location>
</feature>
<keyword evidence="1" id="KW-1133">Transmembrane helix</keyword>
<dbReference type="Proteomes" id="UP000439903">
    <property type="component" value="Unassembled WGS sequence"/>
</dbReference>
<sequence length="185" mass="20844">MIGIDYLTDIIQLFIFAITFLNFIIDISLMDGAAINQATSNVYYGEIDEAVGIAEYCVFHSCLMILVTGIFGSLPKKIIINKCQDGEKKVDKNFIQNIDLWISLISAILLIPYASCKTYVTSLGKRLGNMQNLSHSNLSFDLIRIFARSGSDSYHASMFFSWINVILELVILMLQCYKSGRNENE</sequence>
<feature type="transmembrane region" description="Helical" evidence="1">
    <location>
        <begin position="159"/>
        <end position="177"/>
    </location>
</feature>
<reference evidence="2 3" key="1">
    <citation type="journal article" date="2019" name="Environ. Microbiol.">
        <title>At the nexus of three kingdoms: the genome of the mycorrhizal fungus Gigaspora margarita provides insights into plant, endobacterial and fungal interactions.</title>
        <authorList>
            <person name="Venice F."/>
            <person name="Ghignone S."/>
            <person name="Salvioli di Fossalunga A."/>
            <person name="Amselem J."/>
            <person name="Novero M."/>
            <person name="Xianan X."/>
            <person name="Sedzielewska Toro K."/>
            <person name="Morin E."/>
            <person name="Lipzen A."/>
            <person name="Grigoriev I.V."/>
            <person name="Henrissat B."/>
            <person name="Martin F.M."/>
            <person name="Bonfante P."/>
        </authorList>
    </citation>
    <scope>NUCLEOTIDE SEQUENCE [LARGE SCALE GENOMIC DNA]</scope>
    <source>
        <strain evidence="2 3">BEG34</strain>
    </source>
</reference>
<dbReference type="AlphaFoldDB" id="A0A8H4ER14"/>
<accession>A0A8H4ER14</accession>
<keyword evidence="3" id="KW-1185">Reference proteome</keyword>
<proteinExistence type="predicted"/>
<comment type="caution">
    <text evidence="2">The sequence shown here is derived from an EMBL/GenBank/DDBJ whole genome shotgun (WGS) entry which is preliminary data.</text>
</comment>
<evidence type="ECO:0000256" key="1">
    <source>
        <dbReference type="SAM" id="Phobius"/>
    </source>
</evidence>
<protein>
    <submittedName>
        <fullName evidence="2">Uncharacterized protein</fullName>
    </submittedName>
</protein>
<evidence type="ECO:0000313" key="2">
    <source>
        <dbReference type="EMBL" id="KAF0538226.1"/>
    </source>
</evidence>
<evidence type="ECO:0000313" key="3">
    <source>
        <dbReference type="Proteomes" id="UP000439903"/>
    </source>
</evidence>
<feature type="transmembrane region" description="Helical" evidence="1">
    <location>
        <begin position="50"/>
        <end position="74"/>
    </location>
</feature>
<keyword evidence="1" id="KW-0812">Transmembrane</keyword>
<keyword evidence="1" id="KW-0472">Membrane</keyword>
<organism evidence="2 3">
    <name type="scientific">Gigaspora margarita</name>
    <dbReference type="NCBI Taxonomy" id="4874"/>
    <lineage>
        <taxon>Eukaryota</taxon>
        <taxon>Fungi</taxon>
        <taxon>Fungi incertae sedis</taxon>
        <taxon>Mucoromycota</taxon>
        <taxon>Glomeromycotina</taxon>
        <taxon>Glomeromycetes</taxon>
        <taxon>Diversisporales</taxon>
        <taxon>Gigasporaceae</taxon>
        <taxon>Gigaspora</taxon>
    </lineage>
</organism>
<name>A0A8H4ER14_GIGMA</name>
<feature type="transmembrane region" description="Helical" evidence="1">
    <location>
        <begin position="12"/>
        <end position="30"/>
    </location>
</feature>
<dbReference type="EMBL" id="WTPW01000184">
    <property type="protein sequence ID" value="KAF0538226.1"/>
    <property type="molecule type" value="Genomic_DNA"/>
</dbReference>
<gene>
    <name evidence="2" type="ORF">F8M41_008048</name>
</gene>